<keyword evidence="6" id="KW-1185">Reference proteome</keyword>
<protein>
    <submittedName>
        <fullName evidence="3">(pine wood nematode) hypothetical protein</fullName>
    </submittedName>
</protein>
<evidence type="ECO:0000313" key="5">
    <source>
        <dbReference type="Proteomes" id="UP000095284"/>
    </source>
</evidence>
<dbReference type="AlphaFoldDB" id="A0A1I7SAG9"/>
<dbReference type="EMBL" id="CAJFDI010000001">
    <property type="protein sequence ID" value="CAD5209123.1"/>
    <property type="molecule type" value="Genomic_DNA"/>
</dbReference>
<organism evidence="5 7">
    <name type="scientific">Bursaphelenchus xylophilus</name>
    <name type="common">Pinewood nematode worm</name>
    <name type="synonym">Aphelenchoides xylophilus</name>
    <dbReference type="NCBI Taxonomy" id="6326"/>
    <lineage>
        <taxon>Eukaryota</taxon>
        <taxon>Metazoa</taxon>
        <taxon>Ecdysozoa</taxon>
        <taxon>Nematoda</taxon>
        <taxon>Chromadorea</taxon>
        <taxon>Rhabditida</taxon>
        <taxon>Tylenchina</taxon>
        <taxon>Tylenchomorpha</taxon>
        <taxon>Aphelenchoidea</taxon>
        <taxon>Aphelenchoididae</taxon>
        <taxon>Bursaphelenchus</taxon>
    </lineage>
</organism>
<accession>A0A1I7SAG9</accession>
<keyword evidence="1" id="KW-0472">Membrane</keyword>
<feature type="chain" id="PRO_5036308758" evidence="2">
    <location>
        <begin position="19"/>
        <end position="214"/>
    </location>
</feature>
<keyword evidence="1" id="KW-0812">Transmembrane</keyword>
<evidence type="ECO:0000256" key="1">
    <source>
        <dbReference type="SAM" id="Phobius"/>
    </source>
</evidence>
<keyword evidence="1" id="KW-1133">Transmembrane helix</keyword>
<sequence>MATLCTLSILFLIQIASSHLFVDISFSKRTPGCINLSCPDPSLNLTIVGRKESTSYQLSLENGSRNQIPIMDKEVSFNSFINSPDPRFKSLLRVCDQAVIGNLTNESSVFNITQCYEMKMKIVSADGMNVNLLLEWWILIPTLVSLTLLILALIGVWIQRRRAKSFRVLFEEHLIQTASSQHNAAILNSFVYFSRDCSGSRAQSRSQASQRLEK</sequence>
<reference evidence="7" key="1">
    <citation type="submission" date="2016-11" db="UniProtKB">
        <authorList>
            <consortium name="WormBaseParasite"/>
        </authorList>
    </citation>
    <scope>IDENTIFICATION</scope>
</reference>
<gene>
    <name evidence="3" type="ORF">BXYJ_LOCUS1285</name>
</gene>
<evidence type="ECO:0000313" key="3">
    <source>
        <dbReference type="EMBL" id="CAD5209123.1"/>
    </source>
</evidence>
<dbReference type="Proteomes" id="UP000659654">
    <property type="component" value="Unassembled WGS sequence"/>
</dbReference>
<dbReference type="Proteomes" id="UP000095284">
    <property type="component" value="Unplaced"/>
</dbReference>
<proteinExistence type="predicted"/>
<feature type="transmembrane region" description="Helical" evidence="1">
    <location>
        <begin position="136"/>
        <end position="158"/>
    </location>
</feature>
<evidence type="ECO:0000256" key="2">
    <source>
        <dbReference type="SAM" id="SignalP"/>
    </source>
</evidence>
<evidence type="ECO:0000313" key="4">
    <source>
        <dbReference type="EMBL" id="CAG9083903.1"/>
    </source>
</evidence>
<keyword evidence="2" id="KW-0732">Signal</keyword>
<evidence type="ECO:0000313" key="7">
    <source>
        <dbReference type="WBParaSite" id="BXY_1001600.1"/>
    </source>
</evidence>
<reference evidence="4" key="2">
    <citation type="submission" date="2020-08" db="EMBL/GenBank/DDBJ databases">
        <authorList>
            <person name="Kikuchi T."/>
        </authorList>
    </citation>
    <scope>NUCLEOTIDE SEQUENCE</scope>
    <source>
        <strain evidence="3">Ka4C1</strain>
    </source>
</reference>
<name>A0A1I7SAG9_BURXY</name>
<dbReference type="EMBL" id="CAJFCV020000001">
    <property type="protein sequence ID" value="CAG9083903.1"/>
    <property type="molecule type" value="Genomic_DNA"/>
</dbReference>
<feature type="signal peptide" evidence="2">
    <location>
        <begin position="1"/>
        <end position="18"/>
    </location>
</feature>
<dbReference type="WBParaSite" id="BXY_1001600.1">
    <property type="protein sequence ID" value="BXY_1001600.1"/>
    <property type="gene ID" value="BXY_1001600"/>
</dbReference>
<evidence type="ECO:0000313" key="6">
    <source>
        <dbReference type="Proteomes" id="UP000659654"/>
    </source>
</evidence>
<dbReference type="Proteomes" id="UP000582659">
    <property type="component" value="Unassembled WGS sequence"/>
</dbReference>
<dbReference type="OrthoDB" id="10589831at2759"/>